<keyword evidence="3" id="KW-1185">Reference proteome</keyword>
<feature type="region of interest" description="Disordered" evidence="1">
    <location>
        <begin position="84"/>
        <end position="112"/>
    </location>
</feature>
<organism evidence="2 3">
    <name type="scientific">Mycolicibacterium hodleri</name>
    <dbReference type="NCBI Taxonomy" id="49897"/>
    <lineage>
        <taxon>Bacteria</taxon>
        <taxon>Bacillati</taxon>
        <taxon>Actinomycetota</taxon>
        <taxon>Actinomycetes</taxon>
        <taxon>Mycobacteriales</taxon>
        <taxon>Mycobacteriaceae</taxon>
        <taxon>Mycolicibacterium</taxon>
    </lineage>
</organism>
<dbReference type="Proteomes" id="UP000320095">
    <property type="component" value="Unassembled WGS sequence"/>
</dbReference>
<dbReference type="RefSeq" id="WP_140696041.1">
    <property type="nucleotide sequence ID" value="NZ_RCZG01000011.1"/>
</dbReference>
<reference evidence="2 3" key="1">
    <citation type="journal article" date="2019" name="Environ. Microbiol.">
        <title>Species interactions and distinct microbial communities in high Arctic permafrost affected cryosols are associated with the CH4 and CO2 gas fluxes.</title>
        <authorList>
            <person name="Altshuler I."/>
            <person name="Hamel J."/>
            <person name="Turney S."/>
            <person name="Magnuson E."/>
            <person name="Levesque R."/>
            <person name="Greer C."/>
            <person name="Whyte L.G."/>
        </authorList>
    </citation>
    <scope>NUCLEOTIDE SEQUENCE [LARGE SCALE GENOMIC DNA]</scope>
    <source>
        <strain evidence="2 3">S5.20</strain>
    </source>
</reference>
<comment type="caution">
    <text evidence="2">The sequence shown here is derived from an EMBL/GenBank/DDBJ whole genome shotgun (WGS) entry which is preliminary data.</text>
</comment>
<dbReference type="AlphaFoldDB" id="A0A502E479"/>
<dbReference type="OrthoDB" id="4764647at2"/>
<evidence type="ECO:0000256" key="1">
    <source>
        <dbReference type="SAM" id="MobiDB-lite"/>
    </source>
</evidence>
<gene>
    <name evidence="2" type="ORF">EAH80_22835</name>
</gene>
<accession>A0A502E479</accession>
<evidence type="ECO:0000313" key="2">
    <source>
        <dbReference type="EMBL" id="TPG31759.1"/>
    </source>
</evidence>
<sequence length="243" mass="26235">MIPIIIAAVLAFGAGWYTNSQTIQAQKDQAVDQFRRDQRREQYATILQQATRLENASGFSSTAVGALSSLALFGAATGKGIQDRIGDGESSTTVPNRDVLPSSSLPDLGKTNSAQENVKDAMHEGLGGLSDIRDSWQSAYTGLDQAISNSEIASSTRAISLARALRDKYRDDYYQSVLSEIDRSLPFFPDPKPDRVKLALSLVGVTVDNAPVTYDKGLLAKSTDELTELYVDAAKADLGLNDR</sequence>
<feature type="compositionally biased region" description="Polar residues" evidence="1">
    <location>
        <begin position="89"/>
        <end position="112"/>
    </location>
</feature>
<protein>
    <submittedName>
        <fullName evidence="2">Uncharacterized protein</fullName>
    </submittedName>
</protein>
<proteinExistence type="predicted"/>
<name>A0A502E479_9MYCO</name>
<evidence type="ECO:0000313" key="3">
    <source>
        <dbReference type="Proteomes" id="UP000320095"/>
    </source>
</evidence>
<dbReference type="EMBL" id="RCZG01000011">
    <property type="protein sequence ID" value="TPG31759.1"/>
    <property type="molecule type" value="Genomic_DNA"/>
</dbReference>